<evidence type="ECO:0000256" key="5">
    <source>
        <dbReference type="ARBA" id="ARBA00023015"/>
    </source>
</evidence>
<dbReference type="InterPro" id="IPR011006">
    <property type="entry name" value="CheY-like_superfamily"/>
</dbReference>
<dbReference type="Gene3D" id="3.40.50.2300">
    <property type="match status" value="1"/>
</dbReference>
<comment type="caution">
    <text evidence="11">The sequence shown here is derived from an EMBL/GenBank/DDBJ whole genome shotgun (WGS) entry which is preliminary data.</text>
</comment>
<dbReference type="InterPro" id="IPR002197">
    <property type="entry name" value="HTH_Fis"/>
</dbReference>
<sequence length="443" mass="50375">MKETIKVLVVDDEENFRELLIQRLTRKGYGVKGAATGEEALQFLKEETFHLAIFDIKMPGMDGIELLQRARQLDENLQVIILTGHGTIESAIGAMKLGAYDYLTKPCNLAELEITLQKAYEKRQLLEENLGMKEVLRRDRSSKVIVGKSQAITRVLELAKKVAASDSPVLIEGESGTGKELIVNAIHQWSNRAQQPLVAINSGALPAQLLESELFGYEKGAFTGALTTKMGLIESAHRGTLFLDEIGEMELGLQVKLLRFLETGEFRRVGDIRLRKVDVRVIAATNRNLEEEVAKGNFREDLYYRLNVIKIRVPPLRERKEDIPLLVEYFLQKAGNGEKKELTPEALQALMSYDYPGNVRELFNILERGLLLSIGDKIQKEDLFGCLPREEDPKKIYTLEEMEKRYIKQVLEAVQWNKTKAAELLGISVRNLYRKIEEYQLKK</sequence>
<reference evidence="12" key="1">
    <citation type="submission" date="2016-12" db="EMBL/GenBank/DDBJ databases">
        <title>Draft Genome Sequences od Carboxydothermus pertinax and islandicus, Hydrogenogenic Carboxydotrophic Bacteria.</title>
        <authorList>
            <person name="Fukuyama Y."/>
            <person name="Ohmae K."/>
            <person name="Yoneda Y."/>
            <person name="Yoshida T."/>
            <person name="Sako Y."/>
        </authorList>
    </citation>
    <scope>NUCLEOTIDE SEQUENCE [LARGE SCALE GENOMIC DNA]</scope>
    <source>
        <strain evidence="12">Ug1</strain>
    </source>
</reference>
<keyword evidence="12" id="KW-1185">Reference proteome</keyword>
<dbReference type="PANTHER" id="PTHR32071:SF119">
    <property type="entry name" value="SIGMA L-DEPENDENT TRANSCRIPTIONAL REGULATOR YPLP-RELATED"/>
    <property type="match status" value="1"/>
</dbReference>
<evidence type="ECO:0000256" key="6">
    <source>
        <dbReference type="ARBA" id="ARBA00023163"/>
    </source>
</evidence>
<dbReference type="PROSITE" id="PS50110">
    <property type="entry name" value="RESPONSE_REGULATORY"/>
    <property type="match status" value="1"/>
</dbReference>
<dbReference type="InterPro" id="IPR002078">
    <property type="entry name" value="Sigma_54_int"/>
</dbReference>
<dbReference type="Pfam" id="PF00072">
    <property type="entry name" value="Response_reg"/>
    <property type="match status" value="1"/>
</dbReference>
<dbReference type="InterPro" id="IPR027417">
    <property type="entry name" value="P-loop_NTPase"/>
</dbReference>
<dbReference type="PRINTS" id="PR01590">
    <property type="entry name" value="HTHFIS"/>
</dbReference>
<dbReference type="OrthoDB" id="9803970at2"/>
<dbReference type="Gene3D" id="1.10.8.60">
    <property type="match status" value="1"/>
</dbReference>
<dbReference type="GO" id="GO:0043565">
    <property type="term" value="F:sequence-specific DNA binding"/>
    <property type="evidence" value="ECO:0007669"/>
    <property type="project" value="InterPro"/>
</dbReference>
<dbReference type="PROSITE" id="PS00688">
    <property type="entry name" value="SIGMA54_INTERACT_3"/>
    <property type="match status" value="1"/>
</dbReference>
<dbReference type="InterPro" id="IPR001789">
    <property type="entry name" value="Sig_transdc_resp-reg_receiver"/>
</dbReference>
<dbReference type="STRING" id="870242.cpu_03870"/>
<evidence type="ECO:0000259" key="10">
    <source>
        <dbReference type="PROSITE" id="PS50110"/>
    </source>
</evidence>
<evidence type="ECO:0000256" key="3">
    <source>
        <dbReference type="ARBA" id="ARBA00022741"/>
    </source>
</evidence>
<feature type="domain" description="Response regulatory" evidence="10">
    <location>
        <begin position="6"/>
        <end position="120"/>
    </location>
</feature>
<dbReference type="Pfam" id="PF25601">
    <property type="entry name" value="AAA_lid_14"/>
    <property type="match status" value="1"/>
</dbReference>
<proteinExistence type="predicted"/>
<dbReference type="RefSeq" id="WP_075858317.1">
    <property type="nucleotide sequence ID" value="NZ_BDJK01000006.1"/>
</dbReference>
<dbReference type="InterPro" id="IPR003593">
    <property type="entry name" value="AAA+_ATPase"/>
</dbReference>
<dbReference type="SUPFAM" id="SSF46689">
    <property type="entry name" value="Homeodomain-like"/>
    <property type="match status" value="1"/>
</dbReference>
<dbReference type="EMBL" id="BDJK01000006">
    <property type="protein sequence ID" value="GAV21877.1"/>
    <property type="molecule type" value="Genomic_DNA"/>
</dbReference>
<dbReference type="AlphaFoldDB" id="A0A1L8CSK7"/>
<evidence type="ECO:0000313" key="11">
    <source>
        <dbReference type="EMBL" id="GAV21877.1"/>
    </source>
</evidence>
<evidence type="ECO:0000256" key="8">
    <source>
        <dbReference type="PROSITE-ProRule" id="PRU00169"/>
    </source>
</evidence>
<keyword evidence="6" id="KW-0804">Transcription</keyword>
<name>A0A1L8CSK7_9THEO</name>
<dbReference type="SUPFAM" id="SSF52172">
    <property type="entry name" value="CheY-like"/>
    <property type="match status" value="1"/>
</dbReference>
<feature type="modified residue" description="4-aspartylphosphate" evidence="8">
    <location>
        <position position="55"/>
    </location>
</feature>
<keyword evidence="5" id="KW-0805">Transcription regulation</keyword>
<dbReference type="InterPro" id="IPR025944">
    <property type="entry name" value="Sigma_54_int_dom_CS"/>
</dbReference>
<dbReference type="InterPro" id="IPR009057">
    <property type="entry name" value="Homeodomain-like_sf"/>
</dbReference>
<dbReference type="Gene3D" id="3.40.50.300">
    <property type="entry name" value="P-loop containing nucleotide triphosphate hydrolases"/>
    <property type="match status" value="1"/>
</dbReference>
<feature type="domain" description="Sigma-54 factor interaction" evidence="9">
    <location>
        <begin position="145"/>
        <end position="371"/>
    </location>
</feature>
<dbReference type="Proteomes" id="UP000187485">
    <property type="component" value="Unassembled WGS sequence"/>
</dbReference>
<dbReference type="PROSITE" id="PS50045">
    <property type="entry name" value="SIGMA54_INTERACT_4"/>
    <property type="match status" value="1"/>
</dbReference>
<evidence type="ECO:0000256" key="2">
    <source>
        <dbReference type="ARBA" id="ARBA00022553"/>
    </source>
</evidence>
<keyword evidence="2 8" id="KW-0597">Phosphoprotein</keyword>
<gene>
    <name evidence="11" type="ORF">cpu_03870</name>
</gene>
<evidence type="ECO:0000256" key="7">
    <source>
        <dbReference type="ARBA" id="ARBA00024867"/>
    </source>
</evidence>
<dbReference type="SUPFAM" id="SSF52540">
    <property type="entry name" value="P-loop containing nucleoside triphosphate hydrolases"/>
    <property type="match status" value="1"/>
</dbReference>
<dbReference type="FunFam" id="3.40.50.2300:FF:000018">
    <property type="entry name" value="DNA-binding transcriptional regulator NtrC"/>
    <property type="match status" value="1"/>
</dbReference>
<dbReference type="PROSITE" id="PS00675">
    <property type="entry name" value="SIGMA54_INTERACT_1"/>
    <property type="match status" value="1"/>
</dbReference>
<dbReference type="Gene3D" id="1.10.10.60">
    <property type="entry name" value="Homeodomain-like"/>
    <property type="match status" value="1"/>
</dbReference>
<dbReference type="InterPro" id="IPR025662">
    <property type="entry name" value="Sigma_54_int_dom_ATP-bd_1"/>
</dbReference>
<evidence type="ECO:0000259" key="9">
    <source>
        <dbReference type="PROSITE" id="PS50045"/>
    </source>
</evidence>
<dbReference type="InterPro" id="IPR058031">
    <property type="entry name" value="AAA_lid_NorR"/>
</dbReference>
<evidence type="ECO:0000313" key="12">
    <source>
        <dbReference type="Proteomes" id="UP000187485"/>
    </source>
</evidence>
<dbReference type="GO" id="GO:0006355">
    <property type="term" value="P:regulation of DNA-templated transcription"/>
    <property type="evidence" value="ECO:0007669"/>
    <property type="project" value="InterPro"/>
</dbReference>
<dbReference type="Pfam" id="PF00158">
    <property type="entry name" value="Sigma54_activat"/>
    <property type="match status" value="1"/>
</dbReference>
<keyword evidence="4" id="KW-0067">ATP-binding</keyword>
<accession>A0A1L8CSK7</accession>
<comment type="function">
    <text evidence="7">May play the central regulatory role in sporulation. It may be an element of the effector pathway responsible for the activation of sporulation genes in response to nutritional stress. Spo0A may act in concert with spo0H (a sigma factor) to control the expression of some genes that are critical to the sporulation process.</text>
</comment>
<evidence type="ECO:0000256" key="1">
    <source>
        <dbReference type="ARBA" id="ARBA00018672"/>
    </source>
</evidence>
<dbReference type="PANTHER" id="PTHR32071">
    <property type="entry name" value="TRANSCRIPTIONAL REGULATORY PROTEIN"/>
    <property type="match status" value="1"/>
</dbReference>
<dbReference type="GO" id="GO:0005524">
    <property type="term" value="F:ATP binding"/>
    <property type="evidence" value="ECO:0007669"/>
    <property type="project" value="UniProtKB-KW"/>
</dbReference>
<dbReference type="CDD" id="cd00009">
    <property type="entry name" value="AAA"/>
    <property type="match status" value="1"/>
</dbReference>
<dbReference type="GO" id="GO:0000160">
    <property type="term" value="P:phosphorelay signal transduction system"/>
    <property type="evidence" value="ECO:0007669"/>
    <property type="project" value="InterPro"/>
</dbReference>
<dbReference type="FunFam" id="3.40.50.300:FF:000006">
    <property type="entry name" value="DNA-binding transcriptional regulator NtrC"/>
    <property type="match status" value="1"/>
</dbReference>
<dbReference type="SMART" id="SM00382">
    <property type="entry name" value="AAA"/>
    <property type="match status" value="1"/>
</dbReference>
<keyword evidence="3" id="KW-0547">Nucleotide-binding</keyword>
<dbReference type="SMART" id="SM00448">
    <property type="entry name" value="REC"/>
    <property type="match status" value="1"/>
</dbReference>
<organism evidence="11 12">
    <name type="scientific">Carboxydothermus pertinax</name>
    <dbReference type="NCBI Taxonomy" id="870242"/>
    <lineage>
        <taxon>Bacteria</taxon>
        <taxon>Bacillati</taxon>
        <taxon>Bacillota</taxon>
        <taxon>Clostridia</taxon>
        <taxon>Thermoanaerobacterales</taxon>
        <taxon>Thermoanaerobacteraceae</taxon>
        <taxon>Carboxydothermus</taxon>
    </lineage>
</organism>
<protein>
    <recommendedName>
        <fullName evidence="1">Stage 0 sporulation protein A homolog</fullName>
    </recommendedName>
</protein>
<dbReference type="Pfam" id="PF02954">
    <property type="entry name" value="HTH_8"/>
    <property type="match status" value="1"/>
</dbReference>
<evidence type="ECO:0000256" key="4">
    <source>
        <dbReference type="ARBA" id="ARBA00022840"/>
    </source>
</evidence>